<dbReference type="EMBL" id="AP024597">
    <property type="protein sequence ID" value="BCU68802.1"/>
    <property type="molecule type" value="Genomic_DNA"/>
</dbReference>
<keyword evidence="1" id="KW-1133">Transmembrane helix</keyword>
<feature type="transmembrane region" description="Helical" evidence="1">
    <location>
        <begin position="74"/>
        <end position="93"/>
    </location>
</feature>
<sequence length="146" mass="16940">MPSDLWLEYYVDPEYYRMGNYEKGLYDMGLKELAKFRYASMNPYQTNSSQNVPPVTISYGKRPTNPSPDSLKEVLGYVYGILFLLFILSQVPSGLFHSFPDLSSILLILIILFVVFPILITLSVTFSLYSRLLLRQLRKLLRKIKK</sequence>
<reference evidence="2 3" key="1">
    <citation type="submission" date="2021-04" db="EMBL/GenBank/DDBJ databases">
        <title>Complete genome sequence of Stygiolobus sp. KN-1.</title>
        <authorList>
            <person name="Nakamura K."/>
            <person name="Sakai H."/>
            <person name="Kurosawa N."/>
        </authorList>
    </citation>
    <scope>NUCLEOTIDE SEQUENCE [LARGE SCALE GENOMIC DNA]</scope>
    <source>
        <strain evidence="2 3">KN-1</strain>
    </source>
</reference>
<dbReference type="Proteomes" id="UP000825123">
    <property type="component" value="Chromosome"/>
</dbReference>
<keyword evidence="1" id="KW-0472">Membrane</keyword>
<evidence type="ECO:0000313" key="2">
    <source>
        <dbReference type="EMBL" id="BCU68802.1"/>
    </source>
</evidence>
<feature type="transmembrane region" description="Helical" evidence="1">
    <location>
        <begin position="105"/>
        <end position="129"/>
    </location>
</feature>
<keyword evidence="3" id="KW-1185">Reference proteome</keyword>
<organism evidence="2 3">
    <name type="scientific">Stygiolobus caldivivus</name>
    <dbReference type="NCBI Taxonomy" id="2824673"/>
    <lineage>
        <taxon>Archaea</taxon>
        <taxon>Thermoproteota</taxon>
        <taxon>Thermoprotei</taxon>
        <taxon>Sulfolobales</taxon>
        <taxon>Sulfolobaceae</taxon>
        <taxon>Stygiolobus</taxon>
    </lineage>
</organism>
<evidence type="ECO:0000313" key="3">
    <source>
        <dbReference type="Proteomes" id="UP000825123"/>
    </source>
</evidence>
<accession>A0A8D5U3Y1</accession>
<evidence type="ECO:0000256" key="1">
    <source>
        <dbReference type="SAM" id="Phobius"/>
    </source>
</evidence>
<dbReference type="AlphaFoldDB" id="A0A8D5U3Y1"/>
<dbReference type="RefSeq" id="WP_221288674.1">
    <property type="nucleotide sequence ID" value="NZ_AP024597.1"/>
</dbReference>
<protein>
    <submittedName>
        <fullName evidence="2">Uncharacterized protein</fullName>
    </submittedName>
</protein>
<gene>
    <name evidence="2" type="ORF">KN1_00990</name>
</gene>
<proteinExistence type="predicted"/>
<dbReference type="GeneID" id="66161849"/>
<name>A0A8D5U3Y1_9CREN</name>
<dbReference type="KEGG" id="csty:KN1_00990"/>
<keyword evidence="1" id="KW-0812">Transmembrane</keyword>